<evidence type="ECO:0000313" key="2">
    <source>
        <dbReference type="Proteomes" id="UP001172386"/>
    </source>
</evidence>
<gene>
    <name evidence="1" type="ORF">H2198_006226</name>
</gene>
<comment type="caution">
    <text evidence="1">The sequence shown here is derived from an EMBL/GenBank/DDBJ whole genome shotgun (WGS) entry which is preliminary data.</text>
</comment>
<keyword evidence="2" id="KW-1185">Reference proteome</keyword>
<accession>A0ACC3A3P4</accession>
<proteinExistence type="predicted"/>
<sequence>MTLPLLLPRPHGPAASVVPAPSLVPTQKEWAALYSEIRRLYVRERRKLRHIMQQMEREHGFKATEQMYKKRFAKWGFQKNSRRSGAAVPTLTTKDECMRVVSRKPSPPGELSSVPHSPGLGHHDGLMLVFLTNVRVCSVAFFESVQSRDGFLAFLQQQPPTDQPWPEKTKDVSFTFKLAVDLLDRGHGNLAGRMIRKAFLLVENMLTLEAPALVWNLLEMMHHMVSLHHAQLFQMLLAHLIAMIDGRIPKTHPLPAMLHALRGLVASFTSVVSTFGSSSLTSSSASSFSLSSPPASGDRTTTTASHYPLSHAISSLLERAWILNAEILFDHFDPRLFQLYCRIDCDLCSIIPPAGIFGGADQWFGHIEAQQTSGAAAEAHCVDSLFEVTPVEEDRMHQRLLAPRIDASPPQDYEMLRASSITALREHGSAILSKGIDLTGNTTTTLRILAGMVNAKVLEERPAVVERSGVANSVTTRATRAHAGSLACAIRTLMDLNPEHGGDGLGAPLDVVQRIRSVVALREYADGETNPQVVREMWLLEDALIAAGEYGEAQEVGQNAFRRLEKYIQDIPVDLA</sequence>
<dbReference type="Proteomes" id="UP001172386">
    <property type="component" value="Unassembled WGS sequence"/>
</dbReference>
<reference evidence="1" key="1">
    <citation type="submission" date="2022-10" db="EMBL/GenBank/DDBJ databases">
        <title>Culturing micro-colonial fungi from biological soil crusts in the Mojave desert and describing Neophaeococcomyces mojavensis, and introducing the new genera and species Taxawa tesnikishii.</title>
        <authorList>
            <person name="Kurbessoian T."/>
            <person name="Stajich J.E."/>
        </authorList>
    </citation>
    <scope>NUCLEOTIDE SEQUENCE</scope>
    <source>
        <strain evidence="1">JES_112</strain>
    </source>
</reference>
<organism evidence="1 2">
    <name type="scientific">Neophaeococcomyces mojaviensis</name>
    <dbReference type="NCBI Taxonomy" id="3383035"/>
    <lineage>
        <taxon>Eukaryota</taxon>
        <taxon>Fungi</taxon>
        <taxon>Dikarya</taxon>
        <taxon>Ascomycota</taxon>
        <taxon>Pezizomycotina</taxon>
        <taxon>Eurotiomycetes</taxon>
        <taxon>Chaetothyriomycetidae</taxon>
        <taxon>Chaetothyriales</taxon>
        <taxon>Chaetothyriales incertae sedis</taxon>
        <taxon>Neophaeococcomyces</taxon>
    </lineage>
</organism>
<dbReference type="EMBL" id="JAPDRQ010000112">
    <property type="protein sequence ID" value="KAJ9654787.1"/>
    <property type="molecule type" value="Genomic_DNA"/>
</dbReference>
<protein>
    <submittedName>
        <fullName evidence="1">Uncharacterized protein</fullName>
    </submittedName>
</protein>
<name>A0ACC3A3P4_9EURO</name>
<evidence type="ECO:0000313" key="1">
    <source>
        <dbReference type="EMBL" id="KAJ9654787.1"/>
    </source>
</evidence>